<dbReference type="Pfam" id="PF00732">
    <property type="entry name" value="GMC_oxred_N"/>
    <property type="match status" value="1"/>
</dbReference>
<evidence type="ECO:0000313" key="9">
    <source>
        <dbReference type="EMBL" id="EPX84541.1"/>
    </source>
</evidence>
<dbReference type="InterPro" id="IPR051473">
    <property type="entry name" value="P2Ox-like"/>
</dbReference>
<dbReference type="GO" id="GO:0050660">
    <property type="term" value="F:flavin adenine dinucleotide binding"/>
    <property type="evidence" value="ECO:0007669"/>
    <property type="project" value="InterPro"/>
</dbReference>
<evidence type="ECO:0000313" key="10">
    <source>
        <dbReference type="Proteomes" id="UP000015346"/>
    </source>
</evidence>
<feature type="region of interest" description="Disordered" evidence="7">
    <location>
        <begin position="132"/>
        <end position="151"/>
    </location>
</feature>
<dbReference type="EMBL" id="AOLV01000022">
    <property type="protein sequence ID" value="EPX84541.1"/>
    <property type="molecule type" value="Genomic_DNA"/>
</dbReference>
<keyword evidence="5" id="KW-0560">Oxidoreductase</keyword>
<dbReference type="GO" id="GO:0016614">
    <property type="term" value="F:oxidoreductase activity, acting on CH-OH group of donors"/>
    <property type="evidence" value="ECO:0007669"/>
    <property type="project" value="InterPro"/>
</dbReference>
<comment type="cofactor">
    <cofactor evidence="1 6">
        <name>FAD</name>
        <dbReference type="ChEBI" id="CHEBI:57692"/>
    </cofactor>
</comment>
<comment type="similarity">
    <text evidence="2">Belongs to the GMC oxidoreductase family.</text>
</comment>
<dbReference type="AlphaFoldDB" id="S9QT75"/>
<dbReference type="PATRIC" id="fig|1123069.3.peg.2100"/>
<dbReference type="PIRSF" id="PIRSF000137">
    <property type="entry name" value="Alcohol_oxidase"/>
    <property type="match status" value="1"/>
</dbReference>
<proteinExistence type="inferred from homology"/>
<protein>
    <submittedName>
        <fullName evidence="9">Choline dehydrogenase</fullName>
    </submittedName>
</protein>
<keyword evidence="10" id="KW-1185">Reference proteome</keyword>
<dbReference type="Gene3D" id="3.50.50.60">
    <property type="entry name" value="FAD/NAD(P)-binding domain"/>
    <property type="match status" value="2"/>
</dbReference>
<dbReference type="InterPro" id="IPR007867">
    <property type="entry name" value="GMC_OxRtase_C"/>
</dbReference>
<evidence type="ECO:0000259" key="8">
    <source>
        <dbReference type="PROSITE" id="PS00624"/>
    </source>
</evidence>
<evidence type="ECO:0000256" key="3">
    <source>
        <dbReference type="ARBA" id="ARBA00022630"/>
    </source>
</evidence>
<dbReference type="HOGENOM" id="CLU_008878_4_0_5"/>
<accession>S9QT75</accession>
<gene>
    <name evidence="9" type="ORF">ruthe_02125</name>
</gene>
<evidence type="ECO:0000256" key="1">
    <source>
        <dbReference type="ARBA" id="ARBA00001974"/>
    </source>
</evidence>
<comment type="caution">
    <text evidence="9">The sequence shown here is derived from an EMBL/GenBank/DDBJ whole genome shotgun (WGS) entry which is preliminary data.</text>
</comment>
<dbReference type="PANTHER" id="PTHR42784:SF1">
    <property type="entry name" value="PYRANOSE 2-OXIDASE"/>
    <property type="match status" value="1"/>
</dbReference>
<evidence type="ECO:0000256" key="5">
    <source>
        <dbReference type="ARBA" id="ARBA00023002"/>
    </source>
</evidence>
<feature type="binding site" evidence="6">
    <location>
        <position position="219"/>
    </location>
    <ligand>
        <name>FAD</name>
        <dbReference type="ChEBI" id="CHEBI:57692"/>
    </ligand>
</feature>
<dbReference type="Pfam" id="PF05199">
    <property type="entry name" value="GMC_oxred_C"/>
    <property type="match status" value="1"/>
</dbReference>
<dbReference type="OrthoDB" id="9798604at2"/>
<dbReference type="PROSITE" id="PS00624">
    <property type="entry name" value="GMC_OXRED_2"/>
    <property type="match status" value="1"/>
</dbReference>
<dbReference type="InterPro" id="IPR000172">
    <property type="entry name" value="GMC_OxRdtase_N"/>
</dbReference>
<feature type="compositionally biased region" description="Pro residues" evidence="7">
    <location>
        <begin position="137"/>
        <end position="151"/>
    </location>
</feature>
<evidence type="ECO:0000256" key="7">
    <source>
        <dbReference type="SAM" id="MobiDB-lite"/>
    </source>
</evidence>
<dbReference type="SUPFAM" id="SSF51905">
    <property type="entry name" value="FAD/NAD(P)-binding domain"/>
    <property type="match status" value="1"/>
</dbReference>
<dbReference type="InterPro" id="IPR036188">
    <property type="entry name" value="FAD/NAD-bd_sf"/>
</dbReference>
<sequence>MSDPLEQDWDALVIGAGMGGGIAARALAEGGMRVLILERGGAGRRTEETRIDLTTADPVARAVRGLWPEPVETEEAAFHAPLGCGVGGSSVFYAATLERPEPDDLDGWPVSHAALRPFYERAETWLAVEGEADPLSAEPPSPALRPPPPATPEDAAILARLRANGLHPYRLHAGLRRLPGCRECLGRKCPRPCKMDGRSAGVEPALATGRAALVTGAEVLELTVEDRRVTGVRLQQGGTMRRLRARRVLLAAGALSTPRLLMASGLGGPAAGRHLMLHLNETFAIWPGRNRPGAETGDGISKGIGLRDLMRIGGERMGMVQAMGVALQEGEILHHLRRRLAERGWGASRLLHEGARLPAAMARRLLGRGQVFVGLLEDPPLWENRVLPGRGIALRYRVDAATEARRLVFRRAIRHGFRGLWPVFLHRAAQPNWGHACGTARMGTRAADSVADAEGRVHGMANLWIADASAFPTSLGVNPSLTIAALALRVADRVLREDQS</sequence>
<keyword evidence="4 6" id="KW-0274">FAD</keyword>
<evidence type="ECO:0000256" key="6">
    <source>
        <dbReference type="PIRSR" id="PIRSR000137-2"/>
    </source>
</evidence>
<organism evidence="9 10">
    <name type="scientific">Rubellimicrobium thermophilum DSM 16684</name>
    <dbReference type="NCBI Taxonomy" id="1123069"/>
    <lineage>
        <taxon>Bacteria</taxon>
        <taxon>Pseudomonadati</taxon>
        <taxon>Pseudomonadota</taxon>
        <taxon>Alphaproteobacteria</taxon>
        <taxon>Rhodobacterales</taxon>
        <taxon>Roseobacteraceae</taxon>
        <taxon>Rubellimicrobium</taxon>
    </lineage>
</organism>
<evidence type="ECO:0000256" key="4">
    <source>
        <dbReference type="ARBA" id="ARBA00022827"/>
    </source>
</evidence>
<reference evidence="9 10" key="1">
    <citation type="journal article" date="2013" name="Stand. Genomic Sci.">
        <title>Genome sequence of the reddish-pigmented Rubellimicrobium thermophilum type strain (DSM 16684(T)), a member of the Roseobacter clade.</title>
        <authorList>
            <person name="Fiebig A."/>
            <person name="Riedel T."/>
            <person name="Gronow S."/>
            <person name="Petersen J."/>
            <person name="Klenk H.P."/>
            <person name="Goker M."/>
        </authorList>
    </citation>
    <scope>NUCLEOTIDE SEQUENCE [LARGE SCALE GENOMIC DNA]</scope>
    <source>
        <strain evidence="9 10">DSM 16684</strain>
    </source>
</reference>
<feature type="domain" description="Glucose-methanol-choline oxidoreductase N-terminal" evidence="8">
    <location>
        <begin position="253"/>
        <end position="267"/>
    </location>
</feature>
<dbReference type="InterPro" id="IPR012132">
    <property type="entry name" value="GMC_OxRdtase"/>
</dbReference>
<evidence type="ECO:0000256" key="2">
    <source>
        <dbReference type="ARBA" id="ARBA00010790"/>
    </source>
</evidence>
<dbReference type="RefSeq" id="WP_021098209.1">
    <property type="nucleotide sequence ID" value="NZ_KE557322.1"/>
</dbReference>
<name>S9QT75_9RHOB</name>
<dbReference type="STRING" id="1123069.ruthe_02125"/>
<keyword evidence="3" id="KW-0285">Flavoprotein</keyword>
<dbReference type="Proteomes" id="UP000015346">
    <property type="component" value="Unassembled WGS sequence"/>
</dbReference>
<dbReference type="PANTHER" id="PTHR42784">
    <property type="entry name" value="PYRANOSE 2-OXIDASE"/>
    <property type="match status" value="1"/>
</dbReference>